<dbReference type="Proteomes" id="UP000568380">
    <property type="component" value="Unassembled WGS sequence"/>
</dbReference>
<reference evidence="2 3" key="1">
    <citation type="submission" date="2020-08" db="EMBL/GenBank/DDBJ databases">
        <title>Genomic Encyclopedia of Type Strains, Phase IV (KMG-IV): sequencing the most valuable type-strain genomes for metagenomic binning, comparative biology and taxonomic classification.</title>
        <authorList>
            <person name="Goeker M."/>
        </authorList>
    </citation>
    <scope>NUCLEOTIDE SEQUENCE [LARGE SCALE GENOMIC DNA]</scope>
    <source>
        <strain evidence="2 3">DSM 45385</strain>
    </source>
</reference>
<dbReference type="PANTHER" id="PTHR36222:SF1">
    <property type="entry name" value="SERINE PROTEASE INHIBITOR RV3364C"/>
    <property type="match status" value="1"/>
</dbReference>
<name>A0A7W8EF73_9ACTN</name>
<feature type="domain" description="Roadblock/LAMTOR2" evidence="1">
    <location>
        <begin position="11"/>
        <end position="102"/>
    </location>
</feature>
<comment type="caution">
    <text evidence="2">The sequence shown here is derived from an EMBL/GenBank/DDBJ whole genome shotgun (WGS) entry which is preliminary data.</text>
</comment>
<protein>
    <recommendedName>
        <fullName evidence="1">Roadblock/LAMTOR2 domain-containing protein</fullName>
    </recommendedName>
</protein>
<gene>
    <name evidence="2" type="ORF">HNR40_003931</name>
</gene>
<dbReference type="Pfam" id="PF03259">
    <property type="entry name" value="Robl_LC7"/>
    <property type="match status" value="1"/>
</dbReference>
<evidence type="ECO:0000313" key="3">
    <source>
        <dbReference type="Proteomes" id="UP000568380"/>
    </source>
</evidence>
<dbReference type="SMART" id="SM00960">
    <property type="entry name" value="Robl_LC7"/>
    <property type="match status" value="1"/>
</dbReference>
<organism evidence="2 3">
    <name type="scientific">Nonomuraea endophytica</name>
    <dbReference type="NCBI Taxonomy" id="714136"/>
    <lineage>
        <taxon>Bacteria</taxon>
        <taxon>Bacillati</taxon>
        <taxon>Actinomycetota</taxon>
        <taxon>Actinomycetes</taxon>
        <taxon>Streptosporangiales</taxon>
        <taxon>Streptosporangiaceae</taxon>
        <taxon>Nonomuraea</taxon>
    </lineage>
</organism>
<proteinExistence type="predicted"/>
<dbReference type="EMBL" id="JACHIN010000005">
    <property type="protein sequence ID" value="MBB5078445.1"/>
    <property type="molecule type" value="Genomic_DNA"/>
</dbReference>
<dbReference type="PANTHER" id="PTHR36222">
    <property type="entry name" value="SERINE PROTEASE INHIBITOR RV3364C"/>
    <property type="match status" value="1"/>
</dbReference>
<evidence type="ECO:0000259" key="1">
    <source>
        <dbReference type="SMART" id="SM00960"/>
    </source>
</evidence>
<dbReference type="InterPro" id="IPR004942">
    <property type="entry name" value="Roadblock/LAMTOR2_dom"/>
</dbReference>
<evidence type="ECO:0000313" key="2">
    <source>
        <dbReference type="EMBL" id="MBB5078445.1"/>
    </source>
</evidence>
<keyword evidence="3" id="KW-1185">Reference proteome</keyword>
<dbReference type="RefSeq" id="WP_184963228.1">
    <property type="nucleotide sequence ID" value="NZ_JACHIN010000005.1"/>
</dbReference>
<accession>A0A7W8EF73</accession>
<sequence>MTEERMQQDQDWMIGEVVWVPGVRHVVVLSSDGLLKARSAGTPRDVADRLSAACSGLQSLAQSVGREFGMDGGGVKELMVGFEGGYLFARSAGTGSHLVVITEPVVDPRLIAQQMQAQVIKIGERNFSTPARRA</sequence>
<dbReference type="Gene3D" id="3.30.450.30">
    <property type="entry name" value="Dynein light chain 2a, cytoplasmic"/>
    <property type="match status" value="1"/>
</dbReference>
<dbReference type="SUPFAM" id="SSF103196">
    <property type="entry name" value="Roadblock/LC7 domain"/>
    <property type="match status" value="1"/>
</dbReference>
<dbReference type="InterPro" id="IPR053141">
    <property type="entry name" value="Mycobact_SerProt_Inhib_Rv3364c"/>
</dbReference>
<dbReference type="AlphaFoldDB" id="A0A7W8EF73"/>